<dbReference type="SUPFAM" id="SSF51126">
    <property type="entry name" value="Pectin lyase-like"/>
    <property type="match status" value="1"/>
</dbReference>
<dbReference type="EMBL" id="JADOBI010000003">
    <property type="protein sequence ID" value="MBF7979230.1"/>
    <property type="molecule type" value="Genomic_DNA"/>
</dbReference>
<name>A0ABS0E5C6_9GAMM</name>
<gene>
    <name evidence="1" type="ORF">IV433_07380</name>
</gene>
<evidence type="ECO:0000313" key="2">
    <source>
        <dbReference type="Proteomes" id="UP000636811"/>
    </source>
</evidence>
<dbReference type="InterPro" id="IPR011050">
    <property type="entry name" value="Pectin_lyase_fold/virulence"/>
</dbReference>
<reference evidence="1 2" key="1">
    <citation type="submission" date="2020-11" db="EMBL/GenBank/DDBJ databases">
        <title>Taxonomic investigation of Rahnella strains.</title>
        <authorList>
            <person name="Lee S.D."/>
        </authorList>
    </citation>
    <scope>NUCLEOTIDE SEQUENCE [LARGE SCALE GENOMIC DNA]</scope>
    <source>
        <strain evidence="1 2">SAP-17</strain>
    </source>
</reference>
<dbReference type="RefSeq" id="WP_195813810.1">
    <property type="nucleotide sequence ID" value="NZ_JADOBI010000003.1"/>
</dbReference>
<organism evidence="1 2">
    <name type="scientific">Rahnella laticis</name>
    <dbReference type="NCBI Taxonomy" id="2787622"/>
    <lineage>
        <taxon>Bacteria</taxon>
        <taxon>Pseudomonadati</taxon>
        <taxon>Pseudomonadota</taxon>
        <taxon>Gammaproteobacteria</taxon>
        <taxon>Enterobacterales</taxon>
        <taxon>Yersiniaceae</taxon>
        <taxon>Rahnella</taxon>
    </lineage>
</organism>
<dbReference type="Gene3D" id="2.160.20.10">
    <property type="entry name" value="Single-stranded right-handed beta-helix, Pectin lyase-like"/>
    <property type="match status" value="1"/>
</dbReference>
<dbReference type="InterPro" id="IPR012334">
    <property type="entry name" value="Pectin_lyas_fold"/>
</dbReference>
<sequence>MILPIIAFKEKFSYALENKKLINITGLIIDLISKNKPVNIPDGNYSIDVVSIKLRSNSKLIFSRNAYFTLNKNKDNKNCLFLIDGSENIEISGGIFKADDDVVEVISIKNGSKNISINELFCIGCRLLSSNVTKNYDAIRNTDINMNLNITECRGKTVNVNTKKAFIALRYTKNSVCQKCIVDGYYHGILFWGGDSNPKKNGAVYKERKTGNIRIIKNSISNVQQGGIWGSMGEYVTIDSNYLEKGGDVGIDFEGCNRSTAINNIVKNFRHGGLATFFLCNDILFENNTTVSSEEGNVVVAIFNSTLKQTNTNIKFISNYFIGDGVISSFTQHGSVNELLVQNNKFLNTLLILTSPNNGEMKIAKNKFKFNIPPHENTFIVNVSSVLKNDGGFILESNDVFSDNKWFLNDSIYRINILMYRDSEILPIIRDNSVEKRQVPNSVTVSTILQK</sequence>
<comment type="caution">
    <text evidence="1">The sequence shown here is derived from an EMBL/GenBank/DDBJ whole genome shotgun (WGS) entry which is preliminary data.</text>
</comment>
<keyword evidence="2" id="KW-1185">Reference proteome</keyword>
<protein>
    <submittedName>
        <fullName evidence="1">Right-handed parallel beta-helix repeat-containing protein</fullName>
    </submittedName>
</protein>
<proteinExistence type="predicted"/>
<evidence type="ECO:0000313" key="1">
    <source>
        <dbReference type="EMBL" id="MBF7979230.1"/>
    </source>
</evidence>
<dbReference type="Proteomes" id="UP000636811">
    <property type="component" value="Unassembled WGS sequence"/>
</dbReference>
<accession>A0ABS0E5C6</accession>